<sequence>MLKITRIPGIAPHLRYTVASFCTHTKGKKILKEERDKIVQEKVKLEWRETMGQRNEWSSKLGLFAPENENADFITMMQQPWDLSVSSVKRWYVRKREKMNRAMQSFSQERHDMLGSDLAAAHFIVFRGGRVRFVGAKEWIKMEEDAVEYNVPKFHDPKYKVEALDCSRMVLYYEGLENLRRLFFMRYLSFRDVGTFDDWCLDRVSGSECEALEELDLGGTNITYRGLSALYRLPQLKKLTLTLPVDEVQATQMKLATAMLEECCPELSVSYLSSQDSPRPQETKL</sequence>
<dbReference type="VEuPathDB" id="VectorBase:LLONM1_002067"/>
<name>A0A1B0GHF9_LUTLO</name>
<evidence type="ECO:0000313" key="2">
    <source>
        <dbReference type="Proteomes" id="UP000092461"/>
    </source>
</evidence>
<evidence type="ECO:0000313" key="1">
    <source>
        <dbReference type="EnsemblMetazoa" id="LLOJ001253-PA"/>
    </source>
</evidence>
<dbReference type="Proteomes" id="UP000092461">
    <property type="component" value="Unassembled WGS sequence"/>
</dbReference>
<dbReference type="AlphaFoldDB" id="A0A1B0GHF9"/>
<proteinExistence type="predicted"/>
<dbReference type="VEuPathDB" id="VectorBase:LLOJ001253"/>
<dbReference type="Gene3D" id="3.80.10.10">
    <property type="entry name" value="Ribonuclease Inhibitor"/>
    <property type="match status" value="1"/>
</dbReference>
<accession>A0A1B0GHF9</accession>
<dbReference type="SUPFAM" id="SSF52047">
    <property type="entry name" value="RNI-like"/>
    <property type="match status" value="1"/>
</dbReference>
<dbReference type="EMBL" id="AJWK01004553">
    <property type="status" value="NOT_ANNOTATED_CDS"/>
    <property type="molecule type" value="Genomic_DNA"/>
</dbReference>
<reference evidence="1" key="1">
    <citation type="submission" date="2020-05" db="UniProtKB">
        <authorList>
            <consortium name="EnsemblMetazoa"/>
        </authorList>
    </citation>
    <scope>IDENTIFICATION</scope>
    <source>
        <strain evidence="1">Jacobina</strain>
    </source>
</reference>
<dbReference type="InterPro" id="IPR032675">
    <property type="entry name" value="LRR_dom_sf"/>
</dbReference>
<keyword evidence="2" id="KW-1185">Reference proteome</keyword>
<organism evidence="1 2">
    <name type="scientific">Lutzomyia longipalpis</name>
    <name type="common">Sand fly</name>
    <dbReference type="NCBI Taxonomy" id="7200"/>
    <lineage>
        <taxon>Eukaryota</taxon>
        <taxon>Metazoa</taxon>
        <taxon>Ecdysozoa</taxon>
        <taxon>Arthropoda</taxon>
        <taxon>Hexapoda</taxon>
        <taxon>Insecta</taxon>
        <taxon>Pterygota</taxon>
        <taxon>Neoptera</taxon>
        <taxon>Endopterygota</taxon>
        <taxon>Diptera</taxon>
        <taxon>Nematocera</taxon>
        <taxon>Psychodoidea</taxon>
        <taxon>Psychodidae</taxon>
        <taxon>Lutzomyia</taxon>
        <taxon>Lutzomyia</taxon>
    </lineage>
</organism>
<protein>
    <submittedName>
        <fullName evidence="1">Uncharacterized protein</fullName>
    </submittedName>
</protein>
<dbReference type="EnsemblMetazoa" id="LLOJ001253-RA">
    <property type="protein sequence ID" value="LLOJ001253-PA"/>
    <property type="gene ID" value="LLOJ001253"/>
</dbReference>